<dbReference type="EMBL" id="SUMF01000007">
    <property type="protein sequence ID" value="TJZ74093.1"/>
    <property type="molecule type" value="Genomic_DNA"/>
</dbReference>
<sequence length="117" mass="12378">MGLPLDLQSDAAIRQTGGAPPAPYAGADLLPNAVKGAQAAQDQTSVEDALKKLNDTVKLLSNSNSLRFSIDDDTGSVVVKVMDGETDEVIRQIPSEEVLAIAKAIDQFRGMLIKEQA</sequence>
<keyword evidence="2" id="KW-0969">Cilium</keyword>
<accession>A0A4U0PZH4</accession>
<evidence type="ECO:0000313" key="2">
    <source>
        <dbReference type="EMBL" id="TJZ74093.1"/>
    </source>
</evidence>
<dbReference type="Proteomes" id="UP000310016">
    <property type="component" value="Unassembled WGS sequence"/>
</dbReference>
<organism evidence="2 3">
    <name type="scientific">Chitiniphilus eburneus</name>
    <dbReference type="NCBI Taxonomy" id="2571148"/>
    <lineage>
        <taxon>Bacteria</taxon>
        <taxon>Pseudomonadati</taxon>
        <taxon>Pseudomonadota</taxon>
        <taxon>Betaproteobacteria</taxon>
        <taxon>Neisseriales</taxon>
        <taxon>Chitinibacteraceae</taxon>
        <taxon>Chitiniphilus</taxon>
    </lineage>
</organism>
<keyword evidence="2" id="KW-0282">Flagellum</keyword>
<comment type="caution">
    <text evidence="2">The sequence shown here is derived from an EMBL/GenBank/DDBJ whole genome shotgun (WGS) entry which is preliminary data.</text>
</comment>
<dbReference type="InterPro" id="IPR035924">
    <property type="entry name" value="FlaG-like_sf"/>
</dbReference>
<dbReference type="PANTHER" id="PTHR37166">
    <property type="entry name" value="PROTEIN FLAG"/>
    <property type="match status" value="1"/>
</dbReference>
<evidence type="ECO:0000256" key="1">
    <source>
        <dbReference type="SAM" id="MobiDB-lite"/>
    </source>
</evidence>
<dbReference type="SUPFAM" id="SSF160214">
    <property type="entry name" value="FlaG-like"/>
    <property type="match status" value="1"/>
</dbReference>
<feature type="region of interest" description="Disordered" evidence="1">
    <location>
        <begin position="1"/>
        <end position="26"/>
    </location>
</feature>
<dbReference type="InterPro" id="IPR005186">
    <property type="entry name" value="FlaG"/>
</dbReference>
<dbReference type="PANTHER" id="PTHR37166:SF1">
    <property type="entry name" value="PROTEIN FLAG"/>
    <property type="match status" value="1"/>
</dbReference>
<evidence type="ECO:0000313" key="3">
    <source>
        <dbReference type="Proteomes" id="UP000310016"/>
    </source>
</evidence>
<dbReference type="AlphaFoldDB" id="A0A4U0PZH4"/>
<dbReference type="OrthoDB" id="8565152at2"/>
<keyword evidence="3" id="KW-1185">Reference proteome</keyword>
<reference evidence="2 3" key="1">
    <citation type="submission" date="2019-04" db="EMBL/GenBank/DDBJ databases">
        <title>Chitiniphilus eburnea sp. nov., a novel chitinolytic bacterium isolated from aquaculture sludge.</title>
        <authorList>
            <person name="Sheng M."/>
        </authorList>
    </citation>
    <scope>NUCLEOTIDE SEQUENCE [LARGE SCALE GENOMIC DNA]</scope>
    <source>
        <strain evidence="2 3">HX-2-15</strain>
    </source>
</reference>
<keyword evidence="2" id="KW-0966">Cell projection</keyword>
<dbReference type="Gene3D" id="3.30.160.170">
    <property type="entry name" value="FlaG-like"/>
    <property type="match status" value="1"/>
</dbReference>
<name>A0A4U0PZH4_9NEIS</name>
<protein>
    <submittedName>
        <fullName evidence="2">Flagellar protein FlaG</fullName>
    </submittedName>
</protein>
<proteinExistence type="predicted"/>
<dbReference type="Pfam" id="PF03646">
    <property type="entry name" value="FlaG"/>
    <property type="match status" value="1"/>
</dbReference>
<gene>
    <name evidence="2" type="ORF">FAZ21_08775</name>
</gene>